<dbReference type="GeneID" id="8441602"/>
<dbReference type="InParanoid" id="C4JX76"/>
<accession>C4JX76</accession>
<protein>
    <submittedName>
        <fullName evidence="5">Uncharacterized protein</fullName>
    </submittedName>
</protein>
<dbReference type="PROSITE" id="PS50005">
    <property type="entry name" value="TPR"/>
    <property type="match status" value="1"/>
</dbReference>
<dbReference type="OMA" id="NNRYARA"/>
<dbReference type="InterPro" id="IPR011990">
    <property type="entry name" value="TPR-like_helical_dom_sf"/>
</dbReference>
<dbReference type="EMBL" id="CH476618">
    <property type="protein sequence ID" value="EEP81384.1"/>
    <property type="molecule type" value="Genomic_DNA"/>
</dbReference>
<evidence type="ECO:0000256" key="4">
    <source>
        <dbReference type="SAM" id="MobiDB-lite"/>
    </source>
</evidence>
<feature type="region of interest" description="Disordered" evidence="4">
    <location>
        <begin position="308"/>
        <end position="330"/>
    </location>
</feature>
<feature type="repeat" description="TPR" evidence="3">
    <location>
        <begin position="655"/>
        <end position="688"/>
    </location>
</feature>
<keyword evidence="6" id="KW-1185">Reference proteome</keyword>
<dbReference type="PANTHER" id="PTHR16193:SF0">
    <property type="entry name" value="TETRATRICOPEPTIDE REPEAT PROTEIN 27"/>
    <property type="match status" value="1"/>
</dbReference>
<dbReference type="KEGG" id="ure:UREG_06249"/>
<dbReference type="Proteomes" id="UP000002058">
    <property type="component" value="Unassembled WGS sequence"/>
</dbReference>
<dbReference type="SMART" id="SM00028">
    <property type="entry name" value="TPR"/>
    <property type="match status" value="2"/>
</dbReference>
<gene>
    <name evidence="5" type="ORF">UREG_06249</name>
</gene>
<name>C4JX76_UNCRE</name>
<evidence type="ECO:0000313" key="6">
    <source>
        <dbReference type="Proteomes" id="UP000002058"/>
    </source>
</evidence>
<dbReference type="eggNOG" id="KOG1128">
    <property type="taxonomic scope" value="Eukaryota"/>
</dbReference>
<feature type="compositionally biased region" description="Basic and acidic residues" evidence="4">
    <location>
        <begin position="342"/>
        <end position="353"/>
    </location>
</feature>
<dbReference type="InterPro" id="IPR044244">
    <property type="entry name" value="TTC27/Emw1"/>
</dbReference>
<organism evidence="5 6">
    <name type="scientific">Uncinocarpus reesii (strain UAMH 1704)</name>
    <dbReference type="NCBI Taxonomy" id="336963"/>
    <lineage>
        <taxon>Eukaryota</taxon>
        <taxon>Fungi</taxon>
        <taxon>Dikarya</taxon>
        <taxon>Ascomycota</taxon>
        <taxon>Pezizomycotina</taxon>
        <taxon>Eurotiomycetes</taxon>
        <taxon>Eurotiomycetidae</taxon>
        <taxon>Onygenales</taxon>
        <taxon>Onygenaceae</taxon>
        <taxon>Uncinocarpus</taxon>
    </lineage>
</organism>
<proteinExistence type="predicted"/>
<evidence type="ECO:0000313" key="5">
    <source>
        <dbReference type="EMBL" id="EEP81384.1"/>
    </source>
</evidence>
<dbReference type="RefSeq" id="XP_002583282.1">
    <property type="nucleotide sequence ID" value="XM_002583236.1"/>
</dbReference>
<dbReference type="HOGENOM" id="CLU_004905_0_0_1"/>
<dbReference type="STRING" id="336963.C4JX76"/>
<reference evidence="6" key="1">
    <citation type="journal article" date="2009" name="Genome Res.">
        <title>Comparative genomic analyses of the human fungal pathogens Coccidioides and their relatives.</title>
        <authorList>
            <person name="Sharpton T.J."/>
            <person name="Stajich J.E."/>
            <person name="Rounsley S.D."/>
            <person name="Gardner M.J."/>
            <person name="Wortman J.R."/>
            <person name="Jordar V.S."/>
            <person name="Maiti R."/>
            <person name="Kodira C.D."/>
            <person name="Neafsey D.E."/>
            <person name="Zeng Q."/>
            <person name="Hung C.-Y."/>
            <person name="McMahan C."/>
            <person name="Muszewska A."/>
            <person name="Grynberg M."/>
            <person name="Mandel M.A."/>
            <person name="Kellner E.M."/>
            <person name="Barker B.M."/>
            <person name="Galgiani J.N."/>
            <person name="Orbach M.J."/>
            <person name="Kirkland T.N."/>
            <person name="Cole G.T."/>
            <person name="Henn M.R."/>
            <person name="Birren B.W."/>
            <person name="Taylor J.W."/>
        </authorList>
    </citation>
    <scope>NUCLEOTIDE SEQUENCE [LARGE SCALE GENOMIC DNA]</scope>
    <source>
        <strain evidence="6">UAMH 1704</strain>
    </source>
</reference>
<evidence type="ECO:0000256" key="3">
    <source>
        <dbReference type="PROSITE-ProRule" id="PRU00339"/>
    </source>
</evidence>
<feature type="compositionally biased region" description="Acidic residues" evidence="4">
    <location>
        <begin position="717"/>
        <end position="727"/>
    </location>
</feature>
<dbReference type="FunCoup" id="C4JX76">
    <property type="interactions" value="1037"/>
</dbReference>
<keyword evidence="2 3" id="KW-0802">TPR repeat</keyword>
<evidence type="ECO:0000256" key="2">
    <source>
        <dbReference type="ARBA" id="ARBA00022803"/>
    </source>
</evidence>
<feature type="compositionally biased region" description="Basic and acidic residues" evidence="4">
    <location>
        <begin position="706"/>
        <end position="716"/>
    </location>
</feature>
<feature type="region of interest" description="Disordered" evidence="4">
    <location>
        <begin position="342"/>
        <end position="361"/>
    </location>
</feature>
<keyword evidence="1" id="KW-0677">Repeat</keyword>
<feature type="region of interest" description="Disordered" evidence="4">
    <location>
        <begin position="702"/>
        <end position="728"/>
    </location>
</feature>
<evidence type="ECO:0000256" key="1">
    <source>
        <dbReference type="ARBA" id="ARBA00022737"/>
    </source>
</evidence>
<dbReference type="PANTHER" id="PTHR16193">
    <property type="entry name" value="TETRATRICOPEPTIDE REPEAT PROTEIN 27"/>
    <property type="match status" value="1"/>
</dbReference>
<dbReference type="SUPFAM" id="SSF48452">
    <property type="entry name" value="TPR-like"/>
    <property type="match status" value="1"/>
</dbReference>
<dbReference type="AlphaFoldDB" id="C4JX76"/>
<feature type="region of interest" description="Disordered" evidence="4">
    <location>
        <begin position="466"/>
        <end position="488"/>
    </location>
</feature>
<dbReference type="Gene3D" id="1.25.40.10">
    <property type="entry name" value="Tetratricopeptide repeat domain"/>
    <property type="match status" value="1"/>
</dbReference>
<dbReference type="VEuPathDB" id="FungiDB:UREG_06249"/>
<dbReference type="InterPro" id="IPR019734">
    <property type="entry name" value="TPR_rpt"/>
</dbReference>
<dbReference type="OrthoDB" id="1936594at2759"/>
<sequence length="977" mass="108353">MEPSLEMPLPQSLDTLYTSCPSPATSGYDSVRLTEEGCLAVLKLPEAQKLFGHEDGPGSSSLQDDIKHGRLSFSELIRRNMNSLVVRAESEGSGDAVRSRLVHVGYAALLTFLQANVTGPPLGFWPEEVVFPLELRGDPAVVRRMRDVMIRELSVDGEAAYRLTPNVELFCAAKTILTGEKLLGRGGVPLMAVTGRLRVNFLHQKMLSENTDTLQAVVYEDLDVLASQIFRESSNASVEQRVRFLLERAAIHTHHGFDAQARADLERAAGENRFEFALTGRLGKRTKFQDRDISQLVVLAKSRDQDGSASSATQISKKESILPSGPKNLNLNDDTLLESISFKRDDEGSKPSEKVMTVQDSSALSESLADLDASDQPKLSPLDSIVLLALASAITNTNPEDGLTREETLPYATRVLEGGSSNWQVYSQALLVRSRIEGYKSRTVERGVLQLQALVDQVIADTASDSLPGEEEHQQQPSSTFLPRPEASESAPASERLEYIWLLSFVTRWDLEAELAARWVNLGGLRTALDIYERLQMWAEVALCYAATDREDKAKLIVRRQLYDPSGAHGEEDENEKFEGPERLPLPVDAPRLFCILGDVDKDHTMFERSWAVSNQRYARAQRALARYYLGQKPPMFEKAEEAYKLSLKINRLNHGAWFSIGCIQLELEKWQDAVASFTRTVQLEESDAEAWSNLAAALMNIPPPEPEKPAPKAADEEGEPESESVIDEYKPKRDALAALHRAARFKHTDYRIWANILAVGASIPPPQTPFRDVIHAQKRIIELRGSKDGEKCIDIPLLTSLINTLTANYDFEDAVPASTDTDSRKKPRPGTLPALIFSLVDDSVIPLITHSSALWLLVAKLEHWRGNPSRALAAHEKAWRATVASCTSAAFQMGDERKWMDVVKATETLVRKGYAVFGGMDREMEGGQGAGELVAKDWRFKARSAVRGILGKGKDIWEDSEGWKRLKGLAEEVSGS</sequence>